<feature type="chain" id="PRO_5016337824" evidence="1">
    <location>
        <begin position="24"/>
        <end position="274"/>
    </location>
</feature>
<gene>
    <name evidence="2" type="ORF">BA062_17255</name>
</gene>
<dbReference type="RefSeq" id="WP_110337944.1">
    <property type="nucleotide sequence ID" value="NZ_MASU01000006.1"/>
</dbReference>
<evidence type="ECO:0000313" key="2">
    <source>
        <dbReference type="EMBL" id="PXY33964.1"/>
    </source>
</evidence>
<accession>A0A318M8J6</accession>
<name>A0A318M8J6_9PSEU</name>
<protein>
    <submittedName>
        <fullName evidence="2">Uncharacterized protein</fullName>
    </submittedName>
</protein>
<sequence length="274" mass="29332">MRAVAVGIVALFLLSVVPAPASAARQPRDPLTCAATLDCPLAEIDLMTMPERLEFLTAMSEGPAAELAPGYAPRWGNIAGIITFFAAHDMGEPGTWVSYVDAGILEGIERGIAIAAGRGTDTFGNPGSALWASYLMRLRDGELTGRAAHDRAWSEAEQAATDHGVTVAERVHGLAPSGMEQRFFAYSEFYRWVLRNRPTLLDVVSPGARPGERFQLTFVDWFTDVTNPVPARRGAELALDLAEFDAAGGLGSGLVVLHAYAVYLAPDYLAAVRA</sequence>
<proteinExistence type="predicted"/>
<feature type="signal peptide" evidence="1">
    <location>
        <begin position="1"/>
        <end position="23"/>
    </location>
</feature>
<evidence type="ECO:0000313" key="3">
    <source>
        <dbReference type="Proteomes" id="UP000247892"/>
    </source>
</evidence>
<dbReference type="AlphaFoldDB" id="A0A318M8J6"/>
<comment type="caution">
    <text evidence="2">The sequence shown here is derived from an EMBL/GenBank/DDBJ whole genome shotgun (WGS) entry which is preliminary data.</text>
</comment>
<keyword evidence="3" id="KW-1185">Reference proteome</keyword>
<keyword evidence="1" id="KW-0732">Signal</keyword>
<dbReference type="Proteomes" id="UP000247892">
    <property type="component" value="Unassembled WGS sequence"/>
</dbReference>
<reference evidence="2 3" key="1">
    <citation type="submission" date="2016-07" db="EMBL/GenBank/DDBJ databases">
        <title>Draft genome sequence of Prauserella sp. YIM 121212, isolated from alkaline soil.</title>
        <authorList>
            <person name="Ruckert C."/>
            <person name="Albersmeier A."/>
            <person name="Jiang C.-L."/>
            <person name="Jiang Y."/>
            <person name="Kalinowski J."/>
            <person name="Schneider O."/>
            <person name="Winkler A."/>
            <person name="Zotchev S.B."/>
        </authorList>
    </citation>
    <scope>NUCLEOTIDE SEQUENCE [LARGE SCALE GENOMIC DNA]</scope>
    <source>
        <strain evidence="2 3">YIM 121212</strain>
    </source>
</reference>
<evidence type="ECO:0000256" key="1">
    <source>
        <dbReference type="SAM" id="SignalP"/>
    </source>
</evidence>
<dbReference type="OrthoDB" id="3679856at2"/>
<dbReference type="EMBL" id="MASU01000006">
    <property type="protein sequence ID" value="PXY33964.1"/>
    <property type="molecule type" value="Genomic_DNA"/>
</dbReference>
<organism evidence="2 3">
    <name type="scientific">Prauserella flavalba</name>
    <dbReference type="NCBI Taxonomy" id="1477506"/>
    <lineage>
        <taxon>Bacteria</taxon>
        <taxon>Bacillati</taxon>
        <taxon>Actinomycetota</taxon>
        <taxon>Actinomycetes</taxon>
        <taxon>Pseudonocardiales</taxon>
        <taxon>Pseudonocardiaceae</taxon>
        <taxon>Prauserella</taxon>
    </lineage>
</organism>